<gene>
    <name evidence="2" type="ORF">Hsw_PA0077</name>
</gene>
<evidence type="ECO:0000313" key="2">
    <source>
        <dbReference type="EMBL" id="AHJ95410.1"/>
    </source>
</evidence>
<accession>W8F0P5</accession>
<keyword evidence="2" id="KW-0614">Plasmid</keyword>
<sequence>MKATLLLFSLAGGVLSSCASESNEPTPEGITHHLKARVTGRDLGGLQAAFQIEEVRDYYTQGARKRLLTEHFSSSISNTYDLGTYGPADKVEATVGFTNVMASSGPAIGASTSLKLELMADGKVIASAELNQAKRGANVYFGPHLTGYTAIETDNL</sequence>
<dbReference type="PATRIC" id="fig|1227739.3.peg.108"/>
<keyword evidence="3" id="KW-1185">Reference proteome</keyword>
<keyword evidence="1" id="KW-0732">Signal</keyword>
<evidence type="ECO:0000313" key="3">
    <source>
        <dbReference type="Proteomes" id="UP000019423"/>
    </source>
</evidence>
<name>W8F0P5_9BACT</name>
<organism evidence="2 3">
    <name type="scientific">Hymenobacter swuensis DY53</name>
    <dbReference type="NCBI Taxonomy" id="1227739"/>
    <lineage>
        <taxon>Bacteria</taxon>
        <taxon>Pseudomonadati</taxon>
        <taxon>Bacteroidota</taxon>
        <taxon>Cytophagia</taxon>
        <taxon>Cytophagales</taxon>
        <taxon>Hymenobacteraceae</taxon>
        <taxon>Hymenobacter</taxon>
    </lineage>
</organism>
<geneLocation type="plasmid" evidence="2 3">
    <name>pHsw1</name>
</geneLocation>
<dbReference type="EMBL" id="CP007144">
    <property type="protein sequence ID" value="AHJ95410.1"/>
    <property type="molecule type" value="Genomic_DNA"/>
</dbReference>
<dbReference type="KEGG" id="hsw:Hsw_PA0077"/>
<dbReference type="AlphaFoldDB" id="W8F0P5"/>
<protein>
    <submittedName>
        <fullName evidence="2">Uncharacterized protein</fullName>
    </submittedName>
</protein>
<proteinExistence type="predicted"/>
<dbReference type="Proteomes" id="UP000019423">
    <property type="component" value="Plasmid pHsw1"/>
</dbReference>
<evidence type="ECO:0000256" key="1">
    <source>
        <dbReference type="SAM" id="SignalP"/>
    </source>
</evidence>
<feature type="signal peptide" evidence="1">
    <location>
        <begin position="1"/>
        <end position="19"/>
    </location>
</feature>
<dbReference type="RefSeq" id="WP_044000344.1">
    <property type="nucleotide sequence ID" value="NZ_CP007144.1"/>
</dbReference>
<reference evidence="2 3" key="1">
    <citation type="submission" date="2014-01" db="EMBL/GenBank/DDBJ databases">
        <title>Complete sequence of plasmid1 of ionizing-radiation resistance bacterium Hymenobacter swuensis DY53.</title>
        <authorList>
            <person name="Jung J.-H."/>
            <person name="Jeong S.-W."/>
            <person name="Joe M.-H."/>
            <person name="Cho y.-j."/>
            <person name="Kim M.-K."/>
            <person name="Lim S.-Y."/>
        </authorList>
    </citation>
    <scope>NUCLEOTIDE SEQUENCE [LARGE SCALE GENOMIC DNA]</scope>
    <source>
        <strain evidence="2 3">DY53</strain>
        <plasmid evidence="2 3">pHsw1</plasmid>
    </source>
</reference>
<feature type="chain" id="PRO_5004911029" evidence="1">
    <location>
        <begin position="20"/>
        <end position="156"/>
    </location>
</feature>
<dbReference type="HOGENOM" id="CLU_1684176_0_0_10"/>
<dbReference type="PROSITE" id="PS51257">
    <property type="entry name" value="PROKAR_LIPOPROTEIN"/>
    <property type="match status" value="1"/>
</dbReference>